<dbReference type="Gene3D" id="3.30.70.270">
    <property type="match status" value="1"/>
</dbReference>
<evidence type="ECO:0000256" key="13">
    <source>
        <dbReference type="SAM" id="MobiDB-lite"/>
    </source>
</evidence>
<dbReference type="Pfam" id="PF16727">
    <property type="entry name" value="REV1_C"/>
    <property type="match status" value="1"/>
</dbReference>
<comment type="subcellular location">
    <subcellularLocation>
        <location evidence="1">Nucleus</location>
    </subcellularLocation>
</comment>
<evidence type="ECO:0000256" key="11">
    <source>
        <dbReference type="ARBA" id="ARBA00023204"/>
    </source>
</evidence>
<dbReference type="GO" id="GO:0003887">
    <property type="term" value="F:DNA-directed DNA polymerase activity"/>
    <property type="evidence" value="ECO:0007669"/>
    <property type="project" value="InterPro"/>
</dbReference>
<keyword evidence="12" id="KW-0539">Nucleus</keyword>
<dbReference type="SMART" id="SM00292">
    <property type="entry name" value="BRCT"/>
    <property type="match status" value="1"/>
</dbReference>
<keyword evidence="6" id="KW-0548">Nucleotidyltransferase</keyword>
<reference evidence="16" key="1">
    <citation type="submission" date="2020-05" db="EMBL/GenBank/DDBJ databases">
        <title>Phylogenomic resolution of chytrid fungi.</title>
        <authorList>
            <person name="Stajich J.E."/>
            <person name="Amses K."/>
            <person name="Simmons R."/>
            <person name="Seto K."/>
            <person name="Myers J."/>
            <person name="Bonds A."/>
            <person name="Quandt C.A."/>
            <person name="Barry K."/>
            <person name="Liu P."/>
            <person name="Grigoriev I."/>
            <person name="Longcore J.E."/>
            <person name="James T.Y."/>
        </authorList>
    </citation>
    <scope>NUCLEOTIDE SEQUENCE</scope>
    <source>
        <strain evidence="16">JEL0379</strain>
    </source>
</reference>
<dbReference type="Pfam" id="PF11799">
    <property type="entry name" value="IMS_C"/>
    <property type="match status" value="1"/>
</dbReference>
<feature type="region of interest" description="Disordered" evidence="13">
    <location>
        <begin position="137"/>
        <end position="186"/>
    </location>
</feature>
<keyword evidence="4" id="KW-0237">DNA synthesis</keyword>
<feature type="domain" description="BRCT" evidence="14">
    <location>
        <begin position="30"/>
        <end position="117"/>
    </location>
</feature>
<dbReference type="InterPro" id="IPR053848">
    <property type="entry name" value="IMS_HHH_1"/>
</dbReference>
<dbReference type="FunFam" id="3.30.1490.100:FF:000001">
    <property type="entry name" value="DNA repair protein REV1"/>
    <property type="match status" value="1"/>
</dbReference>
<dbReference type="InterPro" id="IPR017961">
    <property type="entry name" value="DNA_pol_Y-fam_little_finger"/>
</dbReference>
<feature type="compositionally biased region" description="Acidic residues" evidence="13">
    <location>
        <begin position="174"/>
        <end position="186"/>
    </location>
</feature>
<evidence type="ECO:0000256" key="4">
    <source>
        <dbReference type="ARBA" id="ARBA00022634"/>
    </source>
</evidence>
<dbReference type="GO" id="GO:0070987">
    <property type="term" value="P:error-free translesion synthesis"/>
    <property type="evidence" value="ECO:0007669"/>
    <property type="project" value="UniProtKB-ARBA"/>
</dbReference>
<evidence type="ECO:0000256" key="5">
    <source>
        <dbReference type="ARBA" id="ARBA00022679"/>
    </source>
</evidence>
<dbReference type="InterPro" id="IPR043502">
    <property type="entry name" value="DNA/RNA_pol_sf"/>
</dbReference>
<dbReference type="InterPro" id="IPR025527">
    <property type="entry name" value="HUWE1/Rev1_UBM"/>
</dbReference>
<dbReference type="Gene3D" id="6.10.250.1630">
    <property type="match status" value="1"/>
</dbReference>
<feature type="region of interest" description="Disordered" evidence="13">
    <location>
        <begin position="721"/>
        <end position="759"/>
    </location>
</feature>
<keyword evidence="8" id="KW-0227">DNA damage</keyword>
<dbReference type="GO" id="GO:0042276">
    <property type="term" value="P:error-prone translesion synthesis"/>
    <property type="evidence" value="ECO:0007669"/>
    <property type="project" value="TreeGrafter"/>
</dbReference>
<evidence type="ECO:0000259" key="15">
    <source>
        <dbReference type="PROSITE" id="PS50173"/>
    </source>
</evidence>
<evidence type="ECO:0000256" key="10">
    <source>
        <dbReference type="ARBA" id="ARBA00023125"/>
    </source>
</evidence>
<dbReference type="SUPFAM" id="SSF100879">
    <property type="entry name" value="Lesion bypass DNA polymerase (Y-family), little finger domain"/>
    <property type="match status" value="1"/>
</dbReference>
<dbReference type="Gene3D" id="3.40.1170.60">
    <property type="match status" value="1"/>
</dbReference>
<organism evidence="16 17">
    <name type="scientific">Geranomyces variabilis</name>
    <dbReference type="NCBI Taxonomy" id="109894"/>
    <lineage>
        <taxon>Eukaryota</taxon>
        <taxon>Fungi</taxon>
        <taxon>Fungi incertae sedis</taxon>
        <taxon>Chytridiomycota</taxon>
        <taxon>Chytridiomycota incertae sedis</taxon>
        <taxon>Chytridiomycetes</taxon>
        <taxon>Spizellomycetales</taxon>
        <taxon>Powellomycetaceae</taxon>
        <taxon>Geranomyces</taxon>
    </lineage>
</organism>
<dbReference type="EMBL" id="JADGJQ010000153">
    <property type="protein sequence ID" value="KAJ3166989.1"/>
    <property type="molecule type" value="Genomic_DNA"/>
</dbReference>
<dbReference type="SUPFAM" id="SSF52113">
    <property type="entry name" value="BRCT domain"/>
    <property type="match status" value="1"/>
</dbReference>
<proteinExistence type="inferred from homology"/>
<dbReference type="PROSITE" id="PS50172">
    <property type="entry name" value="BRCT"/>
    <property type="match status" value="1"/>
</dbReference>
<dbReference type="InterPro" id="IPR036420">
    <property type="entry name" value="BRCT_dom_sf"/>
</dbReference>
<keyword evidence="9" id="KW-0460">Magnesium</keyword>
<dbReference type="InterPro" id="IPR038401">
    <property type="entry name" value="Rev1_C_sf"/>
</dbReference>
<feature type="compositionally biased region" description="Pro residues" evidence="13">
    <location>
        <begin position="734"/>
        <end position="748"/>
    </location>
</feature>
<dbReference type="Gene3D" id="3.40.50.10190">
    <property type="entry name" value="BRCT domain"/>
    <property type="match status" value="1"/>
</dbReference>
<dbReference type="GO" id="GO:0046872">
    <property type="term" value="F:metal ion binding"/>
    <property type="evidence" value="ECO:0007669"/>
    <property type="project" value="UniProtKB-KW"/>
</dbReference>
<feature type="compositionally biased region" description="Pro residues" evidence="13">
    <location>
        <begin position="152"/>
        <end position="170"/>
    </location>
</feature>
<dbReference type="GO" id="GO:0003684">
    <property type="term" value="F:damaged DNA binding"/>
    <property type="evidence" value="ECO:0007669"/>
    <property type="project" value="InterPro"/>
</dbReference>
<dbReference type="GO" id="GO:0005634">
    <property type="term" value="C:nucleus"/>
    <property type="evidence" value="ECO:0007669"/>
    <property type="project" value="UniProtKB-SubCell"/>
</dbReference>
<dbReference type="InterPro" id="IPR043128">
    <property type="entry name" value="Rev_trsase/Diguanyl_cyclase"/>
</dbReference>
<keyword evidence="10" id="KW-0238">DNA-binding</keyword>
<dbReference type="GO" id="GO:0006281">
    <property type="term" value="P:DNA repair"/>
    <property type="evidence" value="ECO:0007669"/>
    <property type="project" value="UniProtKB-KW"/>
</dbReference>
<dbReference type="PANTHER" id="PTHR45990">
    <property type="entry name" value="DNA REPAIR PROTEIN REV1"/>
    <property type="match status" value="1"/>
</dbReference>
<protein>
    <recommendedName>
        <fullName evidence="3">DNA repair protein REV1</fullName>
    </recommendedName>
</protein>
<feature type="region of interest" description="Disordered" evidence="13">
    <location>
        <begin position="807"/>
        <end position="843"/>
    </location>
</feature>
<evidence type="ECO:0000256" key="7">
    <source>
        <dbReference type="ARBA" id="ARBA00022723"/>
    </source>
</evidence>
<dbReference type="Gene3D" id="1.10.150.20">
    <property type="entry name" value="5' to 3' exonuclease, C-terminal subdomain"/>
    <property type="match status" value="1"/>
</dbReference>
<keyword evidence="7" id="KW-0479">Metal-binding</keyword>
<evidence type="ECO:0000256" key="8">
    <source>
        <dbReference type="ARBA" id="ARBA00022763"/>
    </source>
</evidence>
<evidence type="ECO:0000313" key="16">
    <source>
        <dbReference type="EMBL" id="KAJ3166989.1"/>
    </source>
</evidence>
<dbReference type="InterPro" id="IPR001357">
    <property type="entry name" value="BRCT_dom"/>
</dbReference>
<dbReference type="Pfam" id="PF21999">
    <property type="entry name" value="IMS_HHH_1"/>
    <property type="match status" value="1"/>
</dbReference>
<dbReference type="Gene3D" id="6.10.250.1490">
    <property type="match status" value="1"/>
</dbReference>
<evidence type="ECO:0000256" key="3">
    <source>
        <dbReference type="ARBA" id="ARBA00020399"/>
    </source>
</evidence>
<name>A0AAD5TBD9_9FUNG</name>
<dbReference type="InterPro" id="IPR031991">
    <property type="entry name" value="Rev1_C"/>
</dbReference>
<evidence type="ECO:0000313" key="17">
    <source>
        <dbReference type="Proteomes" id="UP001212152"/>
    </source>
</evidence>
<keyword evidence="11" id="KW-0234">DNA repair</keyword>
<evidence type="ECO:0000256" key="9">
    <source>
        <dbReference type="ARBA" id="ARBA00022842"/>
    </source>
</evidence>
<accession>A0AAD5TBD9</accession>
<dbReference type="InterPro" id="IPR036775">
    <property type="entry name" value="DNA_pol_Y-fam_lit_finger_sf"/>
</dbReference>
<keyword evidence="5 16" id="KW-0808">Transferase</keyword>
<sequence>MAFPGGIGEYMAVKRQKLFDQGHAFAAAGSESTALAGITLYFNGYTGTSLSYLDFKELVLVHGALVRDKLEGDVTHLIATQMTSKKQKEILKPIVRPEWLTDSIAQGKLLPWRQYRLFTDVEASQRTFGGLAAVDGAASYTRPRGESETSSPNPPPPLHPPPPPPPPFPPGDADLPEAEEGDEAVEVPDEAVVQDDASQQRKLNMQSAWVRANICTAPNFLQRYFASSRLHHLTTWKNSLRDFVAVESARLGKRKGRHHHAAGGGARIIMHVDMDCFFASVAVRDRPDLRDRPVAVAHSAGTAANRSTSEIASCNYAARKYGVKNGMSMGKARDRCRDLLVMPYEFEKYDECSKALYTILLSHADDVQAVSIDEGYIDASSSITAAGAGQEIELAQKIRKEIFAATGCTASIGIGPNMLVARMATNRAKPDGAHLVTAGTEPEFMALQRISDLPGVGFVLSEKLEQKHIETCEQLCAVSLSVLQRDYGEKTGSMLHRACRGMDARELENKPRQSVGAEINWGVRFETQEQVEKFLLDLTEEVVKRMKAISVKGRQVTVKVKRRRYEGEPAKVLGCGDCDNLSKSSALSGASDAVDLIFREAYRMLREQRVDPDFIRGIGLHMGKLEGGPVAQAAMETGQKTLNFGFERPAADQVGQEAREQSGAIVVNLAPPQAPRPNGGASSLYDRYGIRIEEIDWDVLAQLPPEMQAEIRPHLEARATQIQHADSRVDERPPPPPPAAADIPPAPPQGSWSPRLKAPPVQFKLPTASQVDPEVFKALPLDMQREIEAALKQATLPHPAARLPLKRQRIGGGAGGSKTSKVSPRSKKAKMISPSKGQPRLDQLVPGPSAAIDKLASLIPSEAAAAATRQHDKMPDPAARRPALGTLTDANEIRAMLNAWIEAQREHGPDPVDVEAVSGYLVALVEEMELEQVDVLLRWFMDRVGVEPHDGKGKGRGVWAEVCHRLLDTANTAVQKRHGARLRLDAR</sequence>
<dbReference type="PROSITE" id="PS50173">
    <property type="entry name" value="UMUC"/>
    <property type="match status" value="1"/>
</dbReference>
<evidence type="ECO:0000259" key="14">
    <source>
        <dbReference type="PROSITE" id="PS50172"/>
    </source>
</evidence>
<dbReference type="Pfam" id="PF14377">
    <property type="entry name" value="UBM"/>
    <property type="match status" value="2"/>
</dbReference>
<dbReference type="Pfam" id="PF00533">
    <property type="entry name" value="BRCT"/>
    <property type="match status" value="1"/>
</dbReference>
<dbReference type="Gene3D" id="3.30.1490.100">
    <property type="entry name" value="DNA polymerase, Y-family, little finger domain"/>
    <property type="match status" value="1"/>
</dbReference>
<dbReference type="NCBIfam" id="NF002677">
    <property type="entry name" value="PRK02406.1"/>
    <property type="match status" value="1"/>
</dbReference>
<evidence type="ECO:0000256" key="2">
    <source>
        <dbReference type="ARBA" id="ARBA00010945"/>
    </source>
</evidence>
<dbReference type="CDD" id="cd01701">
    <property type="entry name" value="PolY_Rev1"/>
    <property type="match status" value="1"/>
</dbReference>
<dbReference type="Proteomes" id="UP001212152">
    <property type="component" value="Unassembled WGS sequence"/>
</dbReference>
<dbReference type="GO" id="GO:0017125">
    <property type="term" value="F:deoxycytidyl transferase activity"/>
    <property type="evidence" value="ECO:0007669"/>
    <property type="project" value="TreeGrafter"/>
</dbReference>
<evidence type="ECO:0000256" key="6">
    <source>
        <dbReference type="ARBA" id="ARBA00022695"/>
    </source>
</evidence>
<evidence type="ECO:0000256" key="12">
    <source>
        <dbReference type="ARBA" id="ARBA00023242"/>
    </source>
</evidence>
<dbReference type="PANTHER" id="PTHR45990:SF1">
    <property type="entry name" value="DNA REPAIR PROTEIN REV1"/>
    <property type="match status" value="1"/>
</dbReference>
<dbReference type="Gene3D" id="1.20.58.1280">
    <property type="entry name" value="DNA repair protein Rev1, C-terminal domain"/>
    <property type="match status" value="1"/>
</dbReference>
<dbReference type="Pfam" id="PF00817">
    <property type="entry name" value="IMS"/>
    <property type="match status" value="1"/>
</dbReference>
<comment type="caution">
    <text evidence="16">The sequence shown here is derived from an EMBL/GenBank/DDBJ whole genome shotgun (WGS) entry which is preliminary data.</text>
</comment>
<comment type="similarity">
    <text evidence="2">Belongs to the DNA polymerase type-Y family.</text>
</comment>
<dbReference type="AlphaFoldDB" id="A0AAD5TBD9"/>
<dbReference type="SUPFAM" id="SSF56672">
    <property type="entry name" value="DNA/RNA polymerases"/>
    <property type="match status" value="1"/>
</dbReference>
<feature type="domain" description="UmuC" evidence="15">
    <location>
        <begin position="269"/>
        <end position="457"/>
    </location>
</feature>
<dbReference type="InterPro" id="IPR001126">
    <property type="entry name" value="UmuC"/>
</dbReference>
<evidence type="ECO:0000256" key="1">
    <source>
        <dbReference type="ARBA" id="ARBA00004123"/>
    </source>
</evidence>
<gene>
    <name evidence="16" type="primary">REV1</name>
    <name evidence="16" type="ORF">HDU87_001897</name>
</gene>
<keyword evidence="17" id="KW-1185">Reference proteome</keyword>